<feature type="domain" description="DUF695" evidence="1">
    <location>
        <begin position="41"/>
        <end position="132"/>
    </location>
</feature>
<protein>
    <submittedName>
        <fullName evidence="2">DUF695 domain-containing protein</fullName>
    </submittedName>
</protein>
<dbReference type="EMBL" id="JANIBM010000012">
    <property type="protein sequence ID" value="MCQ8181768.1"/>
    <property type="molecule type" value="Genomic_DNA"/>
</dbReference>
<name>A0ABT1UHQ0_9GAMM</name>
<evidence type="ECO:0000313" key="2">
    <source>
        <dbReference type="EMBL" id="MCQ8181768.1"/>
    </source>
</evidence>
<comment type="caution">
    <text evidence="2">The sequence shown here is derived from an EMBL/GenBank/DDBJ whole genome shotgun (WGS) entry which is preliminary data.</text>
</comment>
<reference evidence="2 3" key="1">
    <citation type="submission" date="2022-07" db="EMBL/GenBank/DDBJ databases">
        <title>Methylomonas rivi sp. nov., Methylomonas rosea sp. nov., Methylomonas aureus sp. nov. and Methylomonas subterranea sp. nov., four novel methanotrophs isolated from a freshwater creek and the deep terrestrial subsurface.</title>
        <authorList>
            <person name="Abin C."/>
            <person name="Sankaranarayanan K."/>
            <person name="Garner C."/>
            <person name="Sindelar R."/>
            <person name="Kotary K."/>
            <person name="Garner R."/>
            <person name="Barclay S."/>
            <person name="Lawson P."/>
            <person name="Krumholz L."/>
        </authorList>
    </citation>
    <scope>NUCLEOTIDE SEQUENCE [LARGE SCALE GENOMIC DNA]</scope>
    <source>
        <strain evidence="2 3">SURF-1</strain>
    </source>
</reference>
<sequence length="144" mass="16776">MNTVSEPSGPIVATQKEGHRILWTYVPEMPTEDVRRNSPWLTVVRWEYDGSGNNGMPETEVNQQMLMLEEALGRIERQEFFVEAYRRIGAGLREYVFYAADRDRFLAEFNEHVAAHPRYPIEIKFYEDKAWSDLQGLINDFSAA</sequence>
<dbReference type="Pfam" id="PF05117">
    <property type="entry name" value="DUF695"/>
    <property type="match status" value="1"/>
</dbReference>
<dbReference type="InterPro" id="IPR016097">
    <property type="entry name" value="DUF695"/>
</dbReference>
<dbReference type="RefSeq" id="WP_256611056.1">
    <property type="nucleotide sequence ID" value="NZ_JANIBM010000012.1"/>
</dbReference>
<keyword evidence="3" id="KW-1185">Reference proteome</keyword>
<dbReference type="Proteomes" id="UP001524569">
    <property type="component" value="Unassembled WGS sequence"/>
</dbReference>
<evidence type="ECO:0000259" key="1">
    <source>
        <dbReference type="Pfam" id="PF05117"/>
    </source>
</evidence>
<evidence type="ECO:0000313" key="3">
    <source>
        <dbReference type="Proteomes" id="UP001524569"/>
    </source>
</evidence>
<accession>A0ABT1UHQ0</accession>
<organism evidence="2 3">
    <name type="scientific">Methylomonas aurea</name>
    <dbReference type="NCBI Taxonomy" id="2952224"/>
    <lineage>
        <taxon>Bacteria</taxon>
        <taxon>Pseudomonadati</taxon>
        <taxon>Pseudomonadota</taxon>
        <taxon>Gammaproteobacteria</taxon>
        <taxon>Methylococcales</taxon>
        <taxon>Methylococcaceae</taxon>
        <taxon>Methylomonas</taxon>
    </lineage>
</organism>
<proteinExistence type="predicted"/>
<gene>
    <name evidence="2" type="ORF">NP603_11660</name>
</gene>